<keyword evidence="1 2" id="KW-0129">CBS domain</keyword>
<evidence type="ECO:0000259" key="3">
    <source>
        <dbReference type="PROSITE" id="PS50914"/>
    </source>
</evidence>
<dbReference type="CDD" id="cd04586">
    <property type="entry name" value="CBS_pair_BON_assoc"/>
    <property type="match status" value="1"/>
</dbReference>
<dbReference type="Gene3D" id="3.30.1340.30">
    <property type="match status" value="1"/>
</dbReference>
<organism evidence="5 6">
    <name type="scientific">Nonomuraea rosea</name>
    <dbReference type="NCBI Taxonomy" id="638574"/>
    <lineage>
        <taxon>Bacteria</taxon>
        <taxon>Bacillati</taxon>
        <taxon>Actinomycetota</taxon>
        <taxon>Actinomycetes</taxon>
        <taxon>Streptosporangiales</taxon>
        <taxon>Streptosporangiaceae</taxon>
        <taxon>Nonomuraea</taxon>
    </lineage>
</organism>
<keyword evidence="6" id="KW-1185">Reference proteome</keyword>
<dbReference type="PIRSF" id="PIRSF036990">
    <property type="entry name" value="UCP036990_CBS_BON"/>
    <property type="match status" value="1"/>
</dbReference>
<dbReference type="PANTHER" id="PTHR43080:SF29">
    <property type="entry name" value="OS02G0818000 PROTEIN"/>
    <property type="match status" value="1"/>
</dbReference>
<evidence type="ECO:0000313" key="6">
    <source>
        <dbReference type="Proteomes" id="UP001500630"/>
    </source>
</evidence>
<dbReference type="EMBL" id="BAABDQ010000009">
    <property type="protein sequence ID" value="GAA3560986.1"/>
    <property type="molecule type" value="Genomic_DNA"/>
</dbReference>
<dbReference type="PANTHER" id="PTHR43080">
    <property type="entry name" value="CBS DOMAIN-CONTAINING PROTEIN CBSX3, MITOCHONDRIAL"/>
    <property type="match status" value="1"/>
</dbReference>
<dbReference type="SMART" id="SM00116">
    <property type="entry name" value="CBS"/>
    <property type="match status" value="2"/>
</dbReference>
<protein>
    <submittedName>
        <fullName evidence="5">CBS domain-containing protein</fullName>
    </submittedName>
</protein>
<dbReference type="PROSITE" id="PS51371">
    <property type="entry name" value="CBS"/>
    <property type="match status" value="2"/>
</dbReference>
<dbReference type="InterPro" id="IPR051257">
    <property type="entry name" value="Diverse_CBS-Domain"/>
</dbReference>
<evidence type="ECO:0000259" key="4">
    <source>
        <dbReference type="PROSITE" id="PS51371"/>
    </source>
</evidence>
<feature type="domain" description="CBS" evidence="4">
    <location>
        <begin position="101"/>
        <end position="158"/>
    </location>
</feature>
<gene>
    <name evidence="5" type="ORF">GCM10022419_047040</name>
</gene>
<evidence type="ECO:0000256" key="2">
    <source>
        <dbReference type="PROSITE-ProRule" id="PRU00703"/>
    </source>
</evidence>
<name>A0ABP6X5Y6_9ACTN</name>
<dbReference type="InterPro" id="IPR000644">
    <property type="entry name" value="CBS_dom"/>
</dbReference>
<evidence type="ECO:0000313" key="5">
    <source>
        <dbReference type="EMBL" id="GAA3560986.1"/>
    </source>
</evidence>
<accession>A0ABP6X5Y6</accession>
<dbReference type="RefSeq" id="WP_345564778.1">
    <property type="nucleotide sequence ID" value="NZ_BAABDQ010000009.1"/>
</dbReference>
<sequence>MRTTVENVMTTDVAAVNKDASFHTVAELLIKEGVSGLPVLDDDNRVLGVVSEADLLAKEEFKERYYGDDYRPPLRARIRHTAGSEGSGYRKSLGETAGALMTSPAHLTTADAPVVSAARLMDRHGVKRLPVVDAEGRLIGIVSRRDLIKVFLRSDKDIEQQVREAVRAGTAGLDVTVTDGVVTLSGTLAEHSHAITAVRLAENIDGVVAVYDTIAWKHDDIVDLPVWGGA</sequence>
<dbReference type="Pfam" id="PF00571">
    <property type="entry name" value="CBS"/>
    <property type="match status" value="2"/>
</dbReference>
<comment type="caution">
    <text evidence="5">The sequence shown here is derived from an EMBL/GenBank/DDBJ whole genome shotgun (WGS) entry which is preliminary data.</text>
</comment>
<dbReference type="Gene3D" id="3.10.580.10">
    <property type="entry name" value="CBS-domain"/>
    <property type="match status" value="1"/>
</dbReference>
<dbReference type="InterPro" id="IPR007055">
    <property type="entry name" value="BON_dom"/>
</dbReference>
<dbReference type="InterPro" id="IPR017080">
    <property type="entry name" value="UCP036990_CBS_BON"/>
</dbReference>
<dbReference type="PROSITE" id="PS50914">
    <property type="entry name" value="BON"/>
    <property type="match status" value="1"/>
</dbReference>
<dbReference type="InterPro" id="IPR046342">
    <property type="entry name" value="CBS_dom_sf"/>
</dbReference>
<proteinExistence type="predicted"/>
<dbReference type="Proteomes" id="UP001500630">
    <property type="component" value="Unassembled WGS sequence"/>
</dbReference>
<dbReference type="Pfam" id="PF04972">
    <property type="entry name" value="BON"/>
    <property type="match status" value="1"/>
</dbReference>
<feature type="domain" description="BON" evidence="3">
    <location>
        <begin position="150"/>
        <end position="218"/>
    </location>
</feature>
<dbReference type="SUPFAM" id="SSF54631">
    <property type="entry name" value="CBS-domain pair"/>
    <property type="match status" value="1"/>
</dbReference>
<evidence type="ECO:0000256" key="1">
    <source>
        <dbReference type="ARBA" id="ARBA00023122"/>
    </source>
</evidence>
<feature type="domain" description="CBS" evidence="4">
    <location>
        <begin position="9"/>
        <end position="66"/>
    </location>
</feature>
<reference evidence="6" key="1">
    <citation type="journal article" date="2019" name="Int. J. Syst. Evol. Microbiol.">
        <title>The Global Catalogue of Microorganisms (GCM) 10K type strain sequencing project: providing services to taxonomists for standard genome sequencing and annotation.</title>
        <authorList>
            <consortium name="The Broad Institute Genomics Platform"/>
            <consortium name="The Broad Institute Genome Sequencing Center for Infectious Disease"/>
            <person name="Wu L."/>
            <person name="Ma J."/>
        </authorList>
    </citation>
    <scope>NUCLEOTIDE SEQUENCE [LARGE SCALE GENOMIC DNA]</scope>
    <source>
        <strain evidence="6">JCM 17326</strain>
    </source>
</reference>